<dbReference type="Proteomes" id="UP000789525">
    <property type="component" value="Unassembled WGS sequence"/>
</dbReference>
<keyword evidence="2" id="KW-1185">Reference proteome</keyword>
<evidence type="ECO:0000313" key="2">
    <source>
        <dbReference type="Proteomes" id="UP000789525"/>
    </source>
</evidence>
<name>A0ACA9KF43_9GLOM</name>
<accession>A0ACA9KF43</accession>
<gene>
    <name evidence="1" type="ORF">ACOLOM_LOCUS1415</name>
</gene>
<reference evidence="1" key="1">
    <citation type="submission" date="2021-06" db="EMBL/GenBank/DDBJ databases">
        <authorList>
            <person name="Kallberg Y."/>
            <person name="Tangrot J."/>
            <person name="Rosling A."/>
        </authorList>
    </citation>
    <scope>NUCLEOTIDE SEQUENCE</scope>
    <source>
        <strain evidence="1">CL356</strain>
    </source>
</reference>
<protein>
    <submittedName>
        <fullName evidence="1">5180_t:CDS:1</fullName>
    </submittedName>
</protein>
<dbReference type="EMBL" id="CAJVPT010001661">
    <property type="protein sequence ID" value="CAG8466799.1"/>
    <property type="molecule type" value="Genomic_DNA"/>
</dbReference>
<proteinExistence type="predicted"/>
<comment type="caution">
    <text evidence="1">The sequence shown here is derived from an EMBL/GenBank/DDBJ whole genome shotgun (WGS) entry which is preliminary data.</text>
</comment>
<evidence type="ECO:0000313" key="1">
    <source>
        <dbReference type="EMBL" id="CAG8466799.1"/>
    </source>
</evidence>
<sequence length="76" mass="9175">MYLRTLNHSTVPIEYTETHSTIPTEYTEKMKTCLKKNRRWTKEDEERLQEIIAQERANKSENDKMDWGYISEKFGC</sequence>
<organism evidence="1 2">
    <name type="scientific">Acaulospora colombiana</name>
    <dbReference type="NCBI Taxonomy" id="27376"/>
    <lineage>
        <taxon>Eukaryota</taxon>
        <taxon>Fungi</taxon>
        <taxon>Fungi incertae sedis</taxon>
        <taxon>Mucoromycota</taxon>
        <taxon>Glomeromycotina</taxon>
        <taxon>Glomeromycetes</taxon>
        <taxon>Diversisporales</taxon>
        <taxon>Acaulosporaceae</taxon>
        <taxon>Acaulospora</taxon>
    </lineage>
</organism>